<keyword evidence="1" id="KW-0812">Transmembrane</keyword>
<keyword evidence="1" id="KW-0472">Membrane</keyword>
<sequence length="103" mass="11831">RLTPTWLEGVTRGIRFGFGVFCILVTYMVTSFRMGPTSMKQRMEEIKRLNTLCAQKVLELILSLKGYYIKAAQTLCGAGQFPEEFDEVFLQSFWINAPRSPTR</sequence>
<evidence type="ECO:0000256" key="1">
    <source>
        <dbReference type="SAM" id="Phobius"/>
    </source>
</evidence>
<evidence type="ECO:0000313" key="3">
    <source>
        <dbReference type="Proteomes" id="UP001642484"/>
    </source>
</evidence>
<accession>A0ABP0NFI3</accession>
<dbReference type="Proteomes" id="UP001642484">
    <property type="component" value="Unassembled WGS sequence"/>
</dbReference>
<protein>
    <submittedName>
        <fullName evidence="2">Uncharacterized protein</fullName>
    </submittedName>
</protein>
<keyword evidence="1" id="KW-1133">Transmembrane helix</keyword>
<reference evidence="2 3" key="1">
    <citation type="submission" date="2024-02" db="EMBL/GenBank/DDBJ databases">
        <authorList>
            <person name="Chen Y."/>
            <person name="Shah S."/>
            <person name="Dougan E. K."/>
            <person name="Thang M."/>
            <person name="Chan C."/>
        </authorList>
    </citation>
    <scope>NUCLEOTIDE SEQUENCE [LARGE SCALE GENOMIC DNA]</scope>
</reference>
<keyword evidence="3" id="KW-1185">Reference proteome</keyword>
<dbReference type="EMBL" id="CAXAMN010021701">
    <property type="protein sequence ID" value="CAK9062520.1"/>
    <property type="molecule type" value="Genomic_DNA"/>
</dbReference>
<comment type="caution">
    <text evidence="2">The sequence shown here is derived from an EMBL/GenBank/DDBJ whole genome shotgun (WGS) entry which is preliminary data.</text>
</comment>
<name>A0ABP0NFI3_9DINO</name>
<proteinExistence type="predicted"/>
<organism evidence="2 3">
    <name type="scientific">Durusdinium trenchii</name>
    <dbReference type="NCBI Taxonomy" id="1381693"/>
    <lineage>
        <taxon>Eukaryota</taxon>
        <taxon>Sar</taxon>
        <taxon>Alveolata</taxon>
        <taxon>Dinophyceae</taxon>
        <taxon>Suessiales</taxon>
        <taxon>Symbiodiniaceae</taxon>
        <taxon>Durusdinium</taxon>
    </lineage>
</organism>
<evidence type="ECO:0000313" key="2">
    <source>
        <dbReference type="EMBL" id="CAK9062520.1"/>
    </source>
</evidence>
<feature type="transmembrane region" description="Helical" evidence="1">
    <location>
        <begin position="12"/>
        <end position="32"/>
    </location>
</feature>
<feature type="non-terminal residue" evidence="2">
    <location>
        <position position="1"/>
    </location>
</feature>
<gene>
    <name evidence="2" type="ORF">CCMP2556_LOCUS30739</name>
</gene>